<reference evidence="3" key="2">
    <citation type="journal article" date="2016" name="Sci. Rep.">
        <title>Dictyocaulus viviparus genome, variome and transcriptome elucidate lungworm biology and support future intervention.</title>
        <authorList>
            <person name="McNulty S.N."/>
            <person name="Strube C."/>
            <person name="Rosa B.A."/>
            <person name="Martin J.C."/>
            <person name="Tyagi R."/>
            <person name="Choi Y.J."/>
            <person name="Wang Q."/>
            <person name="Hallsworth Pepin K."/>
            <person name="Zhang X."/>
            <person name="Ozersky P."/>
            <person name="Wilson R.K."/>
            <person name="Sternberg P.W."/>
            <person name="Gasser R.B."/>
            <person name="Mitreva M."/>
        </authorList>
    </citation>
    <scope>NUCLEOTIDE SEQUENCE [LARGE SCALE GENOMIC DNA]</scope>
    <source>
        <strain evidence="3">HannoverDv2000</strain>
    </source>
</reference>
<evidence type="ECO:0000313" key="3">
    <source>
        <dbReference type="Proteomes" id="UP000053766"/>
    </source>
</evidence>
<dbReference type="EMBL" id="KN716558">
    <property type="protein sequence ID" value="KJH43442.1"/>
    <property type="molecule type" value="Genomic_DNA"/>
</dbReference>
<organism evidence="2 3">
    <name type="scientific">Dictyocaulus viviparus</name>
    <name type="common">Bovine lungworm</name>
    <dbReference type="NCBI Taxonomy" id="29172"/>
    <lineage>
        <taxon>Eukaryota</taxon>
        <taxon>Metazoa</taxon>
        <taxon>Ecdysozoa</taxon>
        <taxon>Nematoda</taxon>
        <taxon>Chromadorea</taxon>
        <taxon>Rhabditida</taxon>
        <taxon>Rhabditina</taxon>
        <taxon>Rhabditomorpha</taxon>
        <taxon>Strongyloidea</taxon>
        <taxon>Metastrongylidae</taxon>
        <taxon>Dictyocaulus</taxon>
    </lineage>
</organism>
<dbReference type="Proteomes" id="UP000053766">
    <property type="component" value="Unassembled WGS sequence"/>
</dbReference>
<proteinExistence type="predicted"/>
<keyword evidence="3" id="KW-1185">Reference proteome</keyword>
<name>A0A0D8XI81_DICVI</name>
<evidence type="ECO:0000313" key="2">
    <source>
        <dbReference type="EMBL" id="KJH43442.1"/>
    </source>
</evidence>
<evidence type="ECO:0000256" key="1">
    <source>
        <dbReference type="SAM" id="Phobius"/>
    </source>
</evidence>
<protein>
    <submittedName>
        <fullName evidence="2">Uncharacterized protein</fullName>
    </submittedName>
</protein>
<keyword evidence="1" id="KW-0472">Membrane</keyword>
<keyword evidence="1" id="KW-1133">Transmembrane helix</keyword>
<keyword evidence="1" id="KW-0812">Transmembrane</keyword>
<feature type="transmembrane region" description="Helical" evidence="1">
    <location>
        <begin position="68"/>
        <end position="90"/>
    </location>
</feature>
<accession>A0A0D8XI81</accession>
<dbReference type="AlphaFoldDB" id="A0A0D8XI81"/>
<sequence length="108" mass="12612">MSTTVPVSTLLTVLMRMLSFREFINRMSQMNDYVYFTSQTHVYEYLEADDIVQMSAHNMVTIFLRKGVLFVIAKGPTLFTIMLHINALALTERRRAAVPYCREEQNNR</sequence>
<reference evidence="2 3" key="1">
    <citation type="submission" date="2013-11" db="EMBL/GenBank/DDBJ databases">
        <title>Draft genome of the bovine lungworm Dictyocaulus viviparus.</title>
        <authorList>
            <person name="Mitreva M."/>
        </authorList>
    </citation>
    <scope>NUCLEOTIDE SEQUENCE [LARGE SCALE GENOMIC DNA]</scope>
    <source>
        <strain evidence="2 3">HannoverDv2000</strain>
    </source>
</reference>
<gene>
    <name evidence="2" type="ORF">DICVIV_10542</name>
</gene>